<dbReference type="Proteomes" id="UP000078476">
    <property type="component" value="Unassembled WGS sequence"/>
</dbReference>
<keyword evidence="1" id="KW-0472">Membrane</keyword>
<sequence>MSEPTGINYIAWWGAALSTMLALVKLWELWNARFRIEVGYNFTSEPDIGNEVFVRNLSSKPIILSYWELLYGSGFWPFRKLEEFESPGPDASDIRIEAHSSEIFTFAEASHFAWGYKALQGRKIYMRLHVAGRRPVLKKLYG</sequence>
<keyword evidence="3" id="KW-1185">Reference proteome</keyword>
<feature type="transmembrane region" description="Helical" evidence="1">
    <location>
        <begin position="6"/>
        <end position="27"/>
    </location>
</feature>
<keyword evidence="1" id="KW-0812">Transmembrane</keyword>
<reference evidence="2 3" key="1">
    <citation type="submission" date="2016-03" db="EMBL/GenBank/DDBJ databases">
        <authorList>
            <person name="Ploux O."/>
        </authorList>
    </citation>
    <scope>NUCLEOTIDE SEQUENCE [LARGE SCALE GENOMIC DNA]</scope>
    <source>
        <strain evidence="2 3">R-45370</strain>
    </source>
</reference>
<accession>A0A177NFP5</accession>
<evidence type="ECO:0000313" key="2">
    <source>
        <dbReference type="EMBL" id="OAI16454.1"/>
    </source>
</evidence>
<keyword evidence="1" id="KW-1133">Transmembrane helix</keyword>
<organism evidence="2 3">
    <name type="scientific">Methylomonas lenta</name>
    <dbReference type="NCBI Taxonomy" id="980561"/>
    <lineage>
        <taxon>Bacteria</taxon>
        <taxon>Pseudomonadati</taxon>
        <taxon>Pseudomonadota</taxon>
        <taxon>Gammaproteobacteria</taxon>
        <taxon>Methylococcales</taxon>
        <taxon>Methylococcaceae</taxon>
        <taxon>Methylomonas</taxon>
    </lineage>
</organism>
<dbReference type="EMBL" id="LUUI01000095">
    <property type="protein sequence ID" value="OAI16454.1"/>
    <property type="molecule type" value="Genomic_DNA"/>
</dbReference>
<name>A0A177NFP5_9GAMM</name>
<dbReference type="RefSeq" id="WP_066980921.1">
    <property type="nucleotide sequence ID" value="NZ_LUUI01000095.1"/>
</dbReference>
<evidence type="ECO:0000313" key="3">
    <source>
        <dbReference type="Proteomes" id="UP000078476"/>
    </source>
</evidence>
<comment type="caution">
    <text evidence="2">The sequence shown here is derived from an EMBL/GenBank/DDBJ whole genome shotgun (WGS) entry which is preliminary data.</text>
</comment>
<protein>
    <submittedName>
        <fullName evidence="2">Uncharacterized protein</fullName>
    </submittedName>
</protein>
<dbReference type="AlphaFoldDB" id="A0A177NFP5"/>
<proteinExistence type="predicted"/>
<dbReference type="STRING" id="980561.A1359_07320"/>
<evidence type="ECO:0000256" key="1">
    <source>
        <dbReference type="SAM" id="Phobius"/>
    </source>
</evidence>
<gene>
    <name evidence="2" type="ORF">A1359_07320</name>
</gene>
<dbReference type="OrthoDB" id="7064899at2"/>